<dbReference type="InterPro" id="IPR029071">
    <property type="entry name" value="Ubiquitin-like_domsf"/>
</dbReference>
<feature type="non-terminal residue" evidence="3">
    <location>
        <position position="1"/>
    </location>
</feature>
<dbReference type="Pfam" id="PF00789">
    <property type="entry name" value="UBX"/>
    <property type="match status" value="1"/>
</dbReference>
<sequence>MATAAFQDSAPAQLRFPLGTATLPWGSTITMHVSRPKSAKGQRPSLSHCQGTEACPCHVPSSLPAASPRELVKSRRAPLTKAAFPPAKVSPGKIPKLLQQVPLKTSSSSSSSSSSLNRYRVLPSISQKGAGSSAVEALAERTNRLGVSEGQEDAPKATKAFSGGQGSASTLSGSGIPTEESSHVHCAPEQWGGQGRQESPWVLPASLEEPHVLLAVRSPSGQRFEHHFKPSDSLQTVLAVAGQKLLANYQHCSLETMEVPRRSFSDLTKSLQECRILPKSVLCIRQDEQHDAADL</sequence>
<evidence type="ECO:0000259" key="2">
    <source>
        <dbReference type="PROSITE" id="PS50033"/>
    </source>
</evidence>
<dbReference type="CDD" id="cd17076">
    <property type="entry name" value="UBX_UBXN10"/>
    <property type="match status" value="1"/>
</dbReference>
<evidence type="ECO:0000313" key="3">
    <source>
        <dbReference type="EMBL" id="NXV56986.1"/>
    </source>
</evidence>
<dbReference type="Proteomes" id="UP000553862">
    <property type="component" value="Unassembled WGS sequence"/>
</dbReference>
<feature type="non-terminal residue" evidence="3">
    <location>
        <position position="295"/>
    </location>
</feature>
<feature type="domain" description="UBX" evidence="2">
    <location>
        <begin position="207"/>
        <end position="284"/>
    </location>
</feature>
<comment type="caution">
    <text evidence="3">The sequence shown here is derived from an EMBL/GenBank/DDBJ whole genome shotgun (WGS) entry which is preliminary data.</text>
</comment>
<evidence type="ECO:0000313" key="4">
    <source>
        <dbReference type="Proteomes" id="UP000553862"/>
    </source>
</evidence>
<dbReference type="EMBL" id="VZUF01135299">
    <property type="protein sequence ID" value="NXV56986.1"/>
    <property type="molecule type" value="Genomic_DNA"/>
</dbReference>
<organism evidence="3 4">
    <name type="scientific">Molothrus ater</name>
    <name type="common">Brown-headed cowbird</name>
    <dbReference type="NCBI Taxonomy" id="84834"/>
    <lineage>
        <taxon>Eukaryota</taxon>
        <taxon>Metazoa</taxon>
        <taxon>Chordata</taxon>
        <taxon>Craniata</taxon>
        <taxon>Vertebrata</taxon>
        <taxon>Euteleostomi</taxon>
        <taxon>Archelosauria</taxon>
        <taxon>Archosauria</taxon>
        <taxon>Dinosauria</taxon>
        <taxon>Saurischia</taxon>
        <taxon>Theropoda</taxon>
        <taxon>Coelurosauria</taxon>
        <taxon>Aves</taxon>
        <taxon>Neognathae</taxon>
        <taxon>Neoaves</taxon>
        <taxon>Telluraves</taxon>
        <taxon>Australaves</taxon>
        <taxon>Passeriformes</taxon>
        <taxon>Passeroidea</taxon>
        <taxon>Icteridae</taxon>
        <taxon>Molothrus</taxon>
    </lineage>
</organism>
<dbReference type="AlphaFoldDB" id="A0A7L3V0B8"/>
<protein>
    <submittedName>
        <fullName evidence="3">UBX10 protein</fullName>
    </submittedName>
</protein>
<reference evidence="3 4" key="1">
    <citation type="submission" date="2019-09" db="EMBL/GenBank/DDBJ databases">
        <title>Bird 10,000 Genomes (B10K) Project - Family phase.</title>
        <authorList>
            <person name="Zhang G."/>
        </authorList>
    </citation>
    <scope>NUCLEOTIDE SEQUENCE [LARGE SCALE GENOMIC DNA]</scope>
    <source>
        <strain evidence="3">OUT-0049</strain>
        <tissue evidence="3">Muscle</tissue>
    </source>
</reference>
<dbReference type="InterPro" id="IPR001012">
    <property type="entry name" value="UBX_dom"/>
</dbReference>
<keyword evidence="4" id="KW-1185">Reference proteome</keyword>
<accession>A0A7L3V0B8</accession>
<dbReference type="SUPFAM" id="SSF54236">
    <property type="entry name" value="Ubiquitin-like"/>
    <property type="match status" value="1"/>
</dbReference>
<proteinExistence type="predicted"/>
<dbReference type="SMART" id="SM00166">
    <property type="entry name" value="UBX"/>
    <property type="match status" value="1"/>
</dbReference>
<name>A0A7L3V0B8_MOLAT</name>
<gene>
    <name evidence="3" type="primary">Ubxn10_0</name>
    <name evidence="3" type="ORF">MOLATE_R13143</name>
</gene>
<dbReference type="Gene3D" id="3.10.20.90">
    <property type="entry name" value="Phosphatidylinositol 3-kinase Catalytic Subunit, Chain A, domain 1"/>
    <property type="match status" value="1"/>
</dbReference>
<dbReference type="PROSITE" id="PS50033">
    <property type="entry name" value="UBX"/>
    <property type="match status" value="1"/>
</dbReference>
<feature type="region of interest" description="Disordered" evidence="1">
    <location>
        <begin position="145"/>
        <end position="181"/>
    </location>
</feature>
<evidence type="ECO:0000256" key="1">
    <source>
        <dbReference type="SAM" id="MobiDB-lite"/>
    </source>
</evidence>